<reference evidence="1 2" key="1">
    <citation type="submission" date="2022-10" db="EMBL/GenBank/DDBJ databases">
        <title>Luteolibacter flavescens strain MCCC 1K03193, whole genome shotgun sequencing project.</title>
        <authorList>
            <person name="Zhao G."/>
            <person name="Shen L."/>
        </authorList>
    </citation>
    <scope>NUCLEOTIDE SEQUENCE [LARGE SCALE GENOMIC DNA]</scope>
    <source>
        <strain evidence="1 2">MCCC 1K03193</strain>
    </source>
</reference>
<dbReference type="RefSeq" id="WP_264503119.1">
    <property type="nucleotide sequence ID" value="NZ_JAPDDS010000015.1"/>
</dbReference>
<name>A0ABT3FVC1_9BACT</name>
<evidence type="ECO:0000313" key="2">
    <source>
        <dbReference type="Proteomes" id="UP001207930"/>
    </source>
</evidence>
<evidence type="ECO:0000313" key="1">
    <source>
        <dbReference type="EMBL" id="MCW1887164.1"/>
    </source>
</evidence>
<protein>
    <submittedName>
        <fullName evidence="1">Uncharacterized protein</fullName>
    </submittedName>
</protein>
<gene>
    <name evidence="1" type="ORF">OKA04_20665</name>
</gene>
<sequence length="157" mass="17540">MSKRQVILLVGILAVAGAPFLLPFFMPWSSVNCRDVEIDVNSGKKRESRYLYGIRVGREVSGTLLSAEVADEGKPERWVMVNRFGPYLGHSPHYLFHSALHQVQQLALIWDIGDFDAAGRQSSGRGLLREWQATGSDASADGYLRRLFESTRETGDL</sequence>
<organism evidence="1 2">
    <name type="scientific">Luteolibacter flavescens</name>
    <dbReference type="NCBI Taxonomy" id="1859460"/>
    <lineage>
        <taxon>Bacteria</taxon>
        <taxon>Pseudomonadati</taxon>
        <taxon>Verrucomicrobiota</taxon>
        <taxon>Verrucomicrobiia</taxon>
        <taxon>Verrucomicrobiales</taxon>
        <taxon>Verrucomicrobiaceae</taxon>
        <taxon>Luteolibacter</taxon>
    </lineage>
</organism>
<comment type="caution">
    <text evidence="1">The sequence shown here is derived from an EMBL/GenBank/DDBJ whole genome shotgun (WGS) entry which is preliminary data.</text>
</comment>
<keyword evidence="2" id="KW-1185">Reference proteome</keyword>
<proteinExistence type="predicted"/>
<dbReference type="Proteomes" id="UP001207930">
    <property type="component" value="Unassembled WGS sequence"/>
</dbReference>
<accession>A0ABT3FVC1</accession>
<dbReference type="EMBL" id="JAPDDS010000015">
    <property type="protein sequence ID" value="MCW1887164.1"/>
    <property type="molecule type" value="Genomic_DNA"/>
</dbReference>